<name>A0ABN9LEZ7_9NEOB</name>
<dbReference type="Pfam" id="PF13358">
    <property type="entry name" value="DDE_3"/>
    <property type="match status" value="1"/>
</dbReference>
<evidence type="ECO:0000256" key="2">
    <source>
        <dbReference type="ARBA" id="ARBA00022771"/>
    </source>
</evidence>
<organism evidence="6 7">
    <name type="scientific">Ranitomeya imitator</name>
    <name type="common">mimic poison frog</name>
    <dbReference type="NCBI Taxonomy" id="111125"/>
    <lineage>
        <taxon>Eukaryota</taxon>
        <taxon>Metazoa</taxon>
        <taxon>Chordata</taxon>
        <taxon>Craniata</taxon>
        <taxon>Vertebrata</taxon>
        <taxon>Euteleostomi</taxon>
        <taxon>Amphibia</taxon>
        <taxon>Batrachia</taxon>
        <taxon>Anura</taxon>
        <taxon>Neobatrachia</taxon>
        <taxon>Hyloidea</taxon>
        <taxon>Dendrobatidae</taxon>
        <taxon>Dendrobatinae</taxon>
        <taxon>Ranitomeya</taxon>
    </lineage>
</organism>
<dbReference type="Pfam" id="PF13920">
    <property type="entry name" value="zf-C3HC4_3"/>
    <property type="match status" value="1"/>
</dbReference>
<keyword evidence="1" id="KW-0479">Metal-binding</keyword>
<evidence type="ECO:0000313" key="7">
    <source>
        <dbReference type="Proteomes" id="UP001176940"/>
    </source>
</evidence>
<dbReference type="EMBL" id="CAUEEQ010017012">
    <property type="protein sequence ID" value="CAJ0940347.1"/>
    <property type="molecule type" value="Genomic_DNA"/>
</dbReference>
<dbReference type="Proteomes" id="UP001176940">
    <property type="component" value="Unassembled WGS sequence"/>
</dbReference>
<evidence type="ECO:0000256" key="4">
    <source>
        <dbReference type="PROSITE-ProRule" id="PRU00175"/>
    </source>
</evidence>
<gene>
    <name evidence="6" type="ORF">RIMI_LOCUS8536506</name>
</gene>
<dbReference type="PANTHER" id="PTHR15379">
    <property type="entry name" value="CELL GROWTH REGULATOR WITH RING FINGER DOMAIN PROTEIN 1"/>
    <property type="match status" value="1"/>
</dbReference>
<dbReference type="InterPro" id="IPR001841">
    <property type="entry name" value="Znf_RING"/>
</dbReference>
<evidence type="ECO:0000256" key="1">
    <source>
        <dbReference type="ARBA" id="ARBA00022723"/>
    </source>
</evidence>
<protein>
    <recommendedName>
        <fullName evidence="5">RING-type domain-containing protein</fullName>
    </recommendedName>
</protein>
<feature type="domain" description="RING-type" evidence="5">
    <location>
        <begin position="296"/>
        <end position="331"/>
    </location>
</feature>
<dbReference type="InterPro" id="IPR013083">
    <property type="entry name" value="Znf_RING/FYVE/PHD"/>
</dbReference>
<dbReference type="CDD" id="cd16787">
    <property type="entry name" value="mRING-HC-C3HC5_CGRF1"/>
    <property type="match status" value="1"/>
</dbReference>
<dbReference type="InterPro" id="IPR042496">
    <property type="entry name" value="CGRF1"/>
</dbReference>
<dbReference type="InterPro" id="IPR038717">
    <property type="entry name" value="Tc1-like_DDE_dom"/>
</dbReference>
<accession>A0ABN9LEZ7</accession>
<comment type="caution">
    <text evidence="6">The sequence shown here is derived from an EMBL/GenBank/DDBJ whole genome shotgun (WGS) entry which is preliminary data.</text>
</comment>
<dbReference type="PANTHER" id="PTHR15379:SF2">
    <property type="entry name" value="CELL GROWTH REGULATOR WITH RING FINGER DOMAIN PROTEIN 1"/>
    <property type="match status" value="1"/>
</dbReference>
<keyword evidence="2 4" id="KW-0863">Zinc-finger</keyword>
<evidence type="ECO:0000259" key="5">
    <source>
        <dbReference type="PROSITE" id="PS50089"/>
    </source>
</evidence>
<dbReference type="InterPro" id="IPR036397">
    <property type="entry name" value="RNaseH_sf"/>
</dbReference>
<evidence type="ECO:0000313" key="6">
    <source>
        <dbReference type="EMBL" id="CAJ0940347.1"/>
    </source>
</evidence>
<dbReference type="PROSITE" id="PS50089">
    <property type="entry name" value="ZF_RING_2"/>
    <property type="match status" value="1"/>
</dbReference>
<proteinExistence type="predicted"/>
<dbReference type="Gene3D" id="3.30.420.10">
    <property type="entry name" value="Ribonuclease H-like superfamily/Ribonuclease H"/>
    <property type="match status" value="1"/>
</dbReference>
<keyword evidence="3" id="KW-0862">Zinc</keyword>
<keyword evidence="7" id="KW-1185">Reference proteome</keyword>
<evidence type="ECO:0000256" key="3">
    <source>
        <dbReference type="ARBA" id="ARBA00022833"/>
    </source>
</evidence>
<reference evidence="6" key="1">
    <citation type="submission" date="2023-07" db="EMBL/GenBank/DDBJ databases">
        <authorList>
            <person name="Stuckert A."/>
        </authorList>
    </citation>
    <scope>NUCLEOTIDE SEQUENCE</scope>
</reference>
<dbReference type="Gene3D" id="3.30.40.10">
    <property type="entry name" value="Zinc/RING finger domain, C3HC4 (zinc finger)"/>
    <property type="match status" value="1"/>
</dbReference>
<dbReference type="SUPFAM" id="SSF57850">
    <property type="entry name" value="RING/U-box"/>
    <property type="match status" value="1"/>
</dbReference>
<sequence>MNAAKYRDILDENLFQSALDLRLGRRFTFQQDNDPKHTAKIIKEWLQNNSVTILDWPSQSPDLNPIEHLWRDLKMAVHQRSPSNLTELERICKEEWQKISKSSQDRVQKGVTLRPNCLEKCILSCFWGCSVQKVQEALQKHVYCCQIQTPGVLEDALYSEYFYKEQHKQSKEEILIQLAEDNKMEDFGPVPRTRYPLVVLLTMSDVDDREFYPIVAMLTIIHVPDRSYRMPCRIMYQYLLTAQGQFYDLKQLYMSVSDHAAETAEAGAEDISRDKELLEKLGISEEELQENNAKDCVVCQNDSVNWVLLPCRHVCLCDGCLLRFQHCPICRQFVQETFPLRSETDPTES</sequence>